<dbReference type="PANTHER" id="PTHR43899:SF13">
    <property type="entry name" value="RH59310P"/>
    <property type="match status" value="1"/>
</dbReference>
<dbReference type="GO" id="GO:0016491">
    <property type="term" value="F:oxidoreductase activity"/>
    <property type="evidence" value="ECO:0007669"/>
    <property type="project" value="UniProtKB-KW"/>
</dbReference>
<accession>A0A7M5UXJ7</accession>
<dbReference type="InterPro" id="IPR051019">
    <property type="entry name" value="VLCFA-Steroid_DH"/>
</dbReference>
<evidence type="ECO:0000256" key="2">
    <source>
        <dbReference type="ARBA" id="ARBA00022857"/>
    </source>
</evidence>
<reference evidence="5" key="1">
    <citation type="submission" date="2021-01" db="UniProtKB">
        <authorList>
            <consortium name="EnsemblMetazoa"/>
        </authorList>
    </citation>
    <scope>IDENTIFICATION</scope>
</reference>
<evidence type="ECO:0000256" key="4">
    <source>
        <dbReference type="SAM" id="Phobius"/>
    </source>
</evidence>
<dbReference type="FunFam" id="3.40.50.720:FF:000137">
    <property type="entry name" value="Hydroxysteroid (17-beta) dehydrogenase 3"/>
    <property type="match status" value="1"/>
</dbReference>
<evidence type="ECO:0000313" key="6">
    <source>
        <dbReference type="Proteomes" id="UP000594262"/>
    </source>
</evidence>
<keyword evidence="4" id="KW-0812">Transmembrane</keyword>
<evidence type="ECO:0000256" key="3">
    <source>
        <dbReference type="ARBA" id="ARBA00023002"/>
    </source>
</evidence>
<dbReference type="Proteomes" id="UP000594262">
    <property type="component" value="Unplaced"/>
</dbReference>
<feature type="transmembrane region" description="Helical" evidence="4">
    <location>
        <begin position="34"/>
        <end position="56"/>
    </location>
</feature>
<dbReference type="PANTHER" id="PTHR43899">
    <property type="entry name" value="RH59310P"/>
    <property type="match status" value="1"/>
</dbReference>
<keyword evidence="4" id="KW-0472">Membrane</keyword>
<keyword evidence="6" id="KW-1185">Reference proteome</keyword>
<dbReference type="Gene3D" id="3.40.50.720">
    <property type="entry name" value="NAD(P)-binding Rossmann-like Domain"/>
    <property type="match status" value="1"/>
</dbReference>
<dbReference type="PRINTS" id="PR00081">
    <property type="entry name" value="GDHRDH"/>
</dbReference>
<dbReference type="EnsemblMetazoa" id="CLYHEMT005979.1">
    <property type="protein sequence ID" value="CLYHEMP005979.1"/>
    <property type="gene ID" value="CLYHEMG005979"/>
</dbReference>
<dbReference type="AlphaFoldDB" id="A0A7M5UXJ7"/>
<evidence type="ECO:0000256" key="1">
    <source>
        <dbReference type="ARBA" id="ARBA00006484"/>
    </source>
</evidence>
<dbReference type="CDD" id="cd05356">
    <property type="entry name" value="17beta-HSD1_like_SDR_c"/>
    <property type="match status" value="1"/>
</dbReference>
<evidence type="ECO:0000313" key="5">
    <source>
        <dbReference type="EnsemblMetazoa" id="CLYHEMP005979.1"/>
    </source>
</evidence>
<protein>
    <submittedName>
        <fullName evidence="5">Uncharacterized protein</fullName>
    </submittedName>
</protein>
<sequence>MYLKKRCKNPWYIIFLFSLQINKIKNRKKMEETYLVYLGWLCLMYIVYHIVSYTWFIVRTYYLTRIPYFRKNLKEYGQWAVVTGCTDGIGKEYAKQLASKGLNVVLISRNVEKLNQLASEIKESSNVETKIIQHDFCNIDDEKAYEIMASELNGLDIGILINNVGMAYGGPLKMLHDLDHDRLSNIMKVNMFNVVRMTHMLQGGMVKRGRGAIVHISSGTVFLKSGMANVYSSTKSFVLKMAETLRLECQGIVDHQVLTTMYVSSKMSKVRPAPTIPTPQDYVASALRTLGVAPIACGYPSHEMIRLILLALPEKVCYWVFKIARSRKEKMR</sequence>
<dbReference type="SUPFAM" id="SSF51735">
    <property type="entry name" value="NAD(P)-binding Rossmann-fold domains"/>
    <property type="match status" value="1"/>
</dbReference>
<keyword evidence="3" id="KW-0560">Oxidoreductase</keyword>
<dbReference type="OrthoDB" id="5545019at2759"/>
<organism evidence="5 6">
    <name type="scientific">Clytia hemisphaerica</name>
    <dbReference type="NCBI Taxonomy" id="252671"/>
    <lineage>
        <taxon>Eukaryota</taxon>
        <taxon>Metazoa</taxon>
        <taxon>Cnidaria</taxon>
        <taxon>Hydrozoa</taxon>
        <taxon>Hydroidolina</taxon>
        <taxon>Leptothecata</taxon>
        <taxon>Obeliida</taxon>
        <taxon>Clytiidae</taxon>
        <taxon>Clytia</taxon>
    </lineage>
</organism>
<keyword evidence="2" id="KW-0521">NADP</keyword>
<dbReference type="InterPro" id="IPR036291">
    <property type="entry name" value="NAD(P)-bd_dom_sf"/>
</dbReference>
<proteinExistence type="inferred from homology"/>
<dbReference type="InterPro" id="IPR002347">
    <property type="entry name" value="SDR_fam"/>
</dbReference>
<dbReference type="Pfam" id="PF00106">
    <property type="entry name" value="adh_short"/>
    <property type="match status" value="1"/>
</dbReference>
<comment type="similarity">
    <text evidence="1">Belongs to the short-chain dehydrogenases/reductases (SDR) family.</text>
</comment>
<keyword evidence="4" id="KW-1133">Transmembrane helix</keyword>
<name>A0A7M5UXJ7_9CNID</name>
<dbReference type="PIRSF" id="PIRSF000126">
    <property type="entry name" value="11-beta-HSD1"/>
    <property type="match status" value="1"/>
</dbReference>